<accession>X1J4Y0</accession>
<comment type="caution">
    <text evidence="1">The sequence shown here is derived from an EMBL/GenBank/DDBJ whole genome shotgun (WGS) entry which is preliminary data.</text>
</comment>
<evidence type="ECO:0000313" key="1">
    <source>
        <dbReference type="EMBL" id="GAH89022.1"/>
    </source>
</evidence>
<feature type="non-terminal residue" evidence="1">
    <location>
        <position position="76"/>
    </location>
</feature>
<reference evidence="1" key="1">
    <citation type="journal article" date="2014" name="Front. Microbiol.">
        <title>High frequency of phylogenetically diverse reductive dehalogenase-homologous genes in deep subseafloor sedimentary metagenomes.</title>
        <authorList>
            <person name="Kawai M."/>
            <person name="Futagami T."/>
            <person name="Toyoda A."/>
            <person name="Takaki Y."/>
            <person name="Nishi S."/>
            <person name="Hori S."/>
            <person name="Arai W."/>
            <person name="Tsubouchi T."/>
            <person name="Morono Y."/>
            <person name="Uchiyama I."/>
            <person name="Ito T."/>
            <person name="Fujiyama A."/>
            <person name="Inagaki F."/>
            <person name="Takami H."/>
        </authorList>
    </citation>
    <scope>NUCLEOTIDE SEQUENCE</scope>
    <source>
        <strain evidence="1">Expedition CK06-06</strain>
    </source>
</reference>
<dbReference type="AlphaFoldDB" id="X1J4Y0"/>
<organism evidence="1">
    <name type="scientific">marine sediment metagenome</name>
    <dbReference type="NCBI Taxonomy" id="412755"/>
    <lineage>
        <taxon>unclassified sequences</taxon>
        <taxon>metagenomes</taxon>
        <taxon>ecological metagenomes</taxon>
    </lineage>
</organism>
<gene>
    <name evidence="1" type="ORF">S03H2_56688</name>
</gene>
<sequence length="76" mass="8134">MANWISRILAKLGNLGGSGISNMCCHFARASNVVERIQVLAAPSTLALESITIAGLPATANIEHAFLWLTTRKIDN</sequence>
<name>X1J4Y0_9ZZZZ</name>
<dbReference type="EMBL" id="BARU01036285">
    <property type="protein sequence ID" value="GAH89022.1"/>
    <property type="molecule type" value="Genomic_DNA"/>
</dbReference>
<protein>
    <submittedName>
        <fullName evidence="1">Uncharacterized protein</fullName>
    </submittedName>
</protein>
<proteinExistence type="predicted"/>